<protein>
    <submittedName>
        <fullName evidence="2">ParA family protein</fullName>
    </submittedName>
</protein>
<dbReference type="InterPro" id="IPR027417">
    <property type="entry name" value="P-loop_NTPase"/>
</dbReference>
<dbReference type="RefSeq" id="WP_196284148.1">
    <property type="nucleotide sequence ID" value="NZ_JADQDQ010000018.1"/>
</dbReference>
<evidence type="ECO:0000259" key="1">
    <source>
        <dbReference type="Pfam" id="PF13614"/>
    </source>
</evidence>
<dbReference type="InterPro" id="IPR050678">
    <property type="entry name" value="DNA_Partitioning_ATPase"/>
</dbReference>
<dbReference type="InterPro" id="IPR025669">
    <property type="entry name" value="AAA_dom"/>
</dbReference>
<dbReference type="Proteomes" id="UP000597617">
    <property type="component" value="Unassembled WGS sequence"/>
</dbReference>
<dbReference type="PIRSF" id="PIRSF009320">
    <property type="entry name" value="Nuc_binding_HP_1000"/>
    <property type="match status" value="1"/>
</dbReference>
<evidence type="ECO:0000313" key="2">
    <source>
        <dbReference type="EMBL" id="MBF9239798.1"/>
    </source>
</evidence>
<dbReference type="SUPFAM" id="SSF52540">
    <property type="entry name" value="P-loop containing nucleoside triphosphate hydrolases"/>
    <property type="match status" value="1"/>
</dbReference>
<organism evidence="2 3">
    <name type="scientific">Hymenobacter jeongseonensis</name>
    <dbReference type="NCBI Taxonomy" id="2791027"/>
    <lineage>
        <taxon>Bacteria</taxon>
        <taxon>Pseudomonadati</taxon>
        <taxon>Bacteroidota</taxon>
        <taxon>Cytophagia</taxon>
        <taxon>Cytophagales</taxon>
        <taxon>Hymenobacteraceae</taxon>
        <taxon>Hymenobacter</taxon>
    </lineage>
</organism>
<dbReference type="PANTHER" id="PTHR13696:SF52">
    <property type="entry name" value="PARA FAMILY PROTEIN CT_582"/>
    <property type="match status" value="1"/>
</dbReference>
<sequence length="263" mass="28600">MKAKKTGPPPMRVLAITNNKGGVGKTTSAVSIGAALQRQGARVLMVDLDMQANLTNNLGGELELALHVGDALVGAVPLAEVILTTEAGLDLVPADFRLASYEPIIYKQKDYHTRLATALATVQGTYDYVVVDCPPSLQTFTYMALAAADAYLIPTEPEKFAFDGLRLVKELADQIERRINPGLQFLGVFFTRYNAKQRNSMHAAVVQAVREEYGEESLLPSVRRDAAVVQSQVHVKTIYDHKPDSNAAMDYAALAEIVRAKLA</sequence>
<dbReference type="Pfam" id="PF13614">
    <property type="entry name" value="AAA_31"/>
    <property type="match status" value="1"/>
</dbReference>
<accession>A0ABS0IPG5</accession>
<feature type="domain" description="AAA" evidence="1">
    <location>
        <begin position="11"/>
        <end position="184"/>
    </location>
</feature>
<proteinExistence type="predicted"/>
<name>A0ABS0IPG5_9BACT</name>
<keyword evidence="3" id="KW-1185">Reference proteome</keyword>
<dbReference type="CDD" id="cd02042">
    <property type="entry name" value="ParAB_family"/>
    <property type="match status" value="1"/>
</dbReference>
<evidence type="ECO:0000313" key="3">
    <source>
        <dbReference type="Proteomes" id="UP000597617"/>
    </source>
</evidence>
<dbReference type="PANTHER" id="PTHR13696">
    <property type="entry name" value="P-LOOP CONTAINING NUCLEOSIDE TRIPHOSPHATE HYDROLASE"/>
    <property type="match status" value="1"/>
</dbReference>
<dbReference type="Gene3D" id="3.40.50.300">
    <property type="entry name" value="P-loop containing nucleotide triphosphate hydrolases"/>
    <property type="match status" value="1"/>
</dbReference>
<gene>
    <name evidence="2" type="ORF">I2I05_20560</name>
</gene>
<reference evidence="2 3" key="1">
    <citation type="submission" date="2020-11" db="EMBL/GenBank/DDBJ databases">
        <authorList>
            <person name="Kim M.K."/>
        </authorList>
    </citation>
    <scope>NUCLEOTIDE SEQUENCE [LARGE SCALE GENOMIC DNA]</scope>
    <source>
        <strain evidence="2 3">BT683</strain>
    </source>
</reference>
<dbReference type="EMBL" id="JADQDQ010000018">
    <property type="protein sequence ID" value="MBF9239798.1"/>
    <property type="molecule type" value="Genomic_DNA"/>
</dbReference>
<comment type="caution">
    <text evidence="2">The sequence shown here is derived from an EMBL/GenBank/DDBJ whole genome shotgun (WGS) entry which is preliminary data.</text>
</comment>